<dbReference type="Pfam" id="PF14137">
    <property type="entry name" value="DUF4304"/>
    <property type="match status" value="1"/>
</dbReference>
<dbReference type="EMBL" id="SIHO01000010">
    <property type="protein sequence ID" value="TFT99820.1"/>
    <property type="molecule type" value="Genomic_DNA"/>
</dbReference>
<dbReference type="AlphaFoldDB" id="A0A4Y9EJP9"/>
<dbReference type="RefSeq" id="WP_135247241.1">
    <property type="nucleotide sequence ID" value="NZ_SIHO01000010.1"/>
</dbReference>
<comment type="caution">
    <text evidence="1">The sequence shown here is derived from an EMBL/GenBank/DDBJ whole genome shotgun (WGS) entry which is preliminary data.</text>
</comment>
<dbReference type="InterPro" id="IPR025412">
    <property type="entry name" value="DUF4304"/>
</dbReference>
<keyword evidence="2" id="KW-1185">Reference proteome</keyword>
<proteinExistence type="predicted"/>
<evidence type="ECO:0000313" key="2">
    <source>
        <dbReference type="Proteomes" id="UP000297737"/>
    </source>
</evidence>
<evidence type="ECO:0000313" key="1">
    <source>
        <dbReference type="EMBL" id="TFT99820.1"/>
    </source>
</evidence>
<reference evidence="1 2" key="1">
    <citation type="submission" date="2019-02" db="EMBL/GenBank/DDBJ databases">
        <title>Polymorphobacter sp. isolated from the lake at the Tibet of China.</title>
        <authorList>
            <person name="Li A."/>
        </authorList>
    </citation>
    <scope>NUCLEOTIDE SEQUENCE [LARGE SCALE GENOMIC DNA]</scope>
    <source>
        <strain evidence="1 2">DJ1R-1</strain>
    </source>
</reference>
<name>A0A4Y9EJP9_9SPHN</name>
<dbReference type="OrthoDB" id="1767513at2"/>
<organism evidence="1 2">
    <name type="scientific">Glacieibacterium arshaanense</name>
    <dbReference type="NCBI Taxonomy" id="2511025"/>
    <lineage>
        <taxon>Bacteria</taxon>
        <taxon>Pseudomonadati</taxon>
        <taxon>Pseudomonadota</taxon>
        <taxon>Alphaproteobacteria</taxon>
        <taxon>Sphingomonadales</taxon>
        <taxon>Sphingosinicellaceae</taxon>
        <taxon>Glacieibacterium</taxon>
    </lineage>
</organism>
<protein>
    <submittedName>
        <fullName evidence="1">DUF4304 domain-containing protein</fullName>
    </submittedName>
</protein>
<accession>A0A4Y9EJP9</accession>
<dbReference type="Proteomes" id="UP000297737">
    <property type="component" value="Unassembled WGS sequence"/>
</dbReference>
<gene>
    <name evidence="1" type="ORF">EUV02_15560</name>
</gene>
<sequence>MSGPHDKLIANTAKQILGSLGFRQKGRSRTWIADHGWWLTVVEFQPSNWNKGCYLNVAVHFLWLDQGHITFDYGKRVSTFVEYESDKQFEPEVKHLALLAAQEARSLEGRFSSIGATANELDVHQAKLGLGSWATYHAGMALALCGRLDEAKAMFRLVQDARVHSAVARIQPYLNDHIAICRKAEELIARQRSSLNLSSKDECLLPSDIDR</sequence>